<organism evidence="1 2">
    <name type="scientific">Candidatus Raymondbacteria bacterium RIFOXYD12_FULL_49_13</name>
    <dbReference type="NCBI Taxonomy" id="1817890"/>
    <lineage>
        <taxon>Bacteria</taxon>
        <taxon>Raymondiibacteriota</taxon>
    </lineage>
</organism>
<evidence type="ECO:0000313" key="2">
    <source>
        <dbReference type="Proteomes" id="UP000179243"/>
    </source>
</evidence>
<dbReference type="AlphaFoldDB" id="A0A1F7FEJ7"/>
<proteinExistence type="predicted"/>
<evidence type="ECO:0000313" key="1">
    <source>
        <dbReference type="EMBL" id="OGK05119.1"/>
    </source>
</evidence>
<comment type="caution">
    <text evidence="1">The sequence shown here is derived from an EMBL/GenBank/DDBJ whole genome shotgun (WGS) entry which is preliminary data.</text>
</comment>
<gene>
    <name evidence="1" type="ORF">A2519_13405</name>
</gene>
<dbReference type="Proteomes" id="UP000179243">
    <property type="component" value="Unassembled WGS sequence"/>
</dbReference>
<name>A0A1F7FEJ7_UNCRA</name>
<reference evidence="1 2" key="1">
    <citation type="journal article" date="2016" name="Nat. Commun.">
        <title>Thousands of microbial genomes shed light on interconnected biogeochemical processes in an aquifer system.</title>
        <authorList>
            <person name="Anantharaman K."/>
            <person name="Brown C.T."/>
            <person name="Hug L.A."/>
            <person name="Sharon I."/>
            <person name="Castelle C.J."/>
            <person name="Probst A.J."/>
            <person name="Thomas B.C."/>
            <person name="Singh A."/>
            <person name="Wilkins M.J."/>
            <person name="Karaoz U."/>
            <person name="Brodie E.L."/>
            <person name="Williams K.H."/>
            <person name="Hubbard S.S."/>
            <person name="Banfield J.F."/>
        </authorList>
    </citation>
    <scope>NUCLEOTIDE SEQUENCE [LARGE SCALE GENOMIC DNA]</scope>
</reference>
<sequence length="188" mass="20465">MQEKGLILVGPNEIHCFIGAKSGFGEFLLLIGGENTGENAFAIARLQVRFQSIANEKVVVIAEALKIGRISVELPVLILDAAPVYKSMLGGDFAAQVPLTHVAADILGRNHFCDGLCVRMQWRVVGNATMRMRIQASQHTRTRGRANRLRNISAVENKTALREPVKVGRSEPVVAITFQGVAALLIRP</sequence>
<dbReference type="EMBL" id="MFYX01000061">
    <property type="protein sequence ID" value="OGK05119.1"/>
    <property type="molecule type" value="Genomic_DNA"/>
</dbReference>
<accession>A0A1F7FEJ7</accession>
<protein>
    <submittedName>
        <fullName evidence="1">Uncharacterized protein</fullName>
    </submittedName>
</protein>